<dbReference type="GO" id="GO:0008820">
    <property type="term" value="F:cobinamide phosphate guanylyltransferase activity"/>
    <property type="evidence" value="ECO:0007669"/>
    <property type="project" value="UniProtKB-UniRule"/>
</dbReference>
<dbReference type="AlphaFoldDB" id="A0A0P1F5C3"/>
<evidence type="ECO:0000256" key="7">
    <source>
        <dbReference type="ARBA" id="ARBA00007490"/>
    </source>
</evidence>
<dbReference type="UniPathway" id="UPA00148">
    <property type="reaction ID" value="UER00236"/>
</dbReference>
<dbReference type="Proteomes" id="UP000051887">
    <property type="component" value="Unassembled WGS sequence"/>
</dbReference>
<keyword evidence="8 14" id="KW-0169">Cobalamin biosynthesis</keyword>
<dbReference type="GO" id="GO:0005525">
    <property type="term" value="F:GTP binding"/>
    <property type="evidence" value="ECO:0007669"/>
    <property type="project" value="UniProtKB-UniRule"/>
</dbReference>
<dbReference type="EMBL" id="CYSC01000027">
    <property type="protein sequence ID" value="CUH72100.1"/>
    <property type="molecule type" value="Genomic_DNA"/>
</dbReference>
<dbReference type="Gene3D" id="3.40.50.300">
    <property type="entry name" value="P-loop containing nucleotide triphosphate hydrolases"/>
    <property type="match status" value="1"/>
</dbReference>
<dbReference type="GO" id="GO:0009236">
    <property type="term" value="P:cobalamin biosynthetic process"/>
    <property type="evidence" value="ECO:0007669"/>
    <property type="project" value="UniProtKB-UniRule"/>
</dbReference>
<comment type="function">
    <text evidence="4 14">Catalyzes ATP-dependent phosphorylation of adenosylcobinamide and addition of GMP to adenosylcobinamide phosphate.</text>
</comment>
<evidence type="ECO:0000256" key="2">
    <source>
        <dbReference type="ARBA" id="ARBA00000711"/>
    </source>
</evidence>
<comment type="pathway">
    <text evidence="6 14">Cofactor biosynthesis; adenosylcobalamin biosynthesis; adenosylcobalamin from cob(II)yrinate a,c-diamide: step 5/7.</text>
</comment>
<organism evidence="18 20">
    <name type="scientific">Thalassovita autumnalis</name>
    <dbReference type="NCBI Taxonomy" id="2072972"/>
    <lineage>
        <taxon>Bacteria</taxon>
        <taxon>Pseudomonadati</taxon>
        <taxon>Pseudomonadota</taxon>
        <taxon>Alphaproteobacteria</taxon>
        <taxon>Rhodobacterales</taxon>
        <taxon>Roseobacteraceae</taxon>
        <taxon>Thalassovita</taxon>
    </lineage>
</organism>
<evidence type="ECO:0000256" key="16">
    <source>
        <dbReference type="PIRSR" id="PIRSR006135-2"/>
    </source>
</evidence>
<dbReference type="Proteomes" id="UP000051086">
    <property type="component" value="Unassembled WGS sequence"/>
</dbReference>
<comment type="catalytic activity">
    <reaction evidence="3">
        <text>adenosylcob(III)inamide + GTP = adenosylcob(III)inamide phosphate + GDP + H(+)</text>
        <dbReference type="Rhea" id="RHEA:15765"/>
        <dbReference type="ChEBI" id="CHEBI:2480"/>
        <dbReference type="ChEBI" id="CHEBI:15378"/>
        <dbReference type="ChEBI" id="CHEBI:37565"/>
        <dbReference type="ChEBI" id="CHEBI:58189"/>
        <dbReference type="ChEBI" id="CHEBI:58502"/>
        <dbReference type="EC" id="2.7.1.156"/>
    </reaction>
</comment>
<dbReference type="EC" id="2.7.1.156" evidence="14"/>
<evidence type="ECO:0000256" key="15">
    <source>
        <dbReference type="PIRSR" id="PIRSR006135-1"/>
    </source>
</evidence>
<dbReference type="CDD" id="cd00544">
    <property type="entry name" value="CobU"/>
    <property type="match status" value="1"/>
</dbReference>
<evidence type="ECO:0000256" key="13">
    <source>
        <dbReference type="ARBA" id="ARBA00023134"/>
    </source>
</evidence>
<sequence>MLQKLTLVLGGASSGKSAFAENIVIQSGYTRIYLATSQAWDDEMKEKIQRHIQQRGEGWKTVEAPLDLTEVLAAVKKKEVVLLDCATMWLTNHLLADHDLKAESKRLLKALKDCKGHVVVVSNEVGLSVVPENALARRFRDAQGTLNQQLAARADTVVAVMAGLPLALKGTLP</sequence>
<keyword evidence="12 14" id="KW-0067">ATP-binding</keyword>
<evidence type="ECO:0000256" key="4">
    <source>
        <dbReference type="ARBA" id="ARBA00003889"/>
    </source>
</evidence>
<evidence type="ECO:0000256" key="11">
    <source>
        <dbReference type="ARBA" id="ARBA00022777"/>
    </source>
</evidence>
<feature type="binding site" evidence="16">
    <location>
        <begin position="10"/>
        <end position="17"/>
    </location>
    <ligand>
        <name>GTP</name>
        <dbReference type="ChEBI" id="CHEBI:37565"/>
    </ligand>
</feature>
<evidence type="ECO:0000256" key="9">
    <source>
        <dbReference type="ARBA" id="ARBA00022679"/>
    </source>
</evidence>
<keyword evidence="11 14" id="KW-0418">Kinase</keyword>
<dbReference type="PANTHER" id="PTHR34848">
    <property type="match status" value="1"/>
</dbReference>
<feature type="binding site" evidence="16">
    <location>
        <position position="63"/>
    </location>
    <ligand>
        <name>GTP</name>
        <dbReference type="ChEBI" id="CHEBI:37565"/>
    </ligand>
</feature>
<evidence type="ECO:0000256" key="8">
    <source>
        <dbReference type="ARBA" id="ARBA00022573"/>
    </source>
</evidence>
<dbReference type="GO" id="GO:0005524">
    <property type="term" value="F:ATP binding"/>
    <property type="evidence" value="ECO:0007669"/>
    <property type="project" value="UniProtKB-UniRule"/>
</dbReference>
<comment type="catalytic activity">
    <reaction evidence="2 14">
        <text>adenosylcob(III)inamide phosphate + GTP + H(+) = adenosylcob(III)inamide-GDP + diphosphate</text>
        <dbReference type="Rhea" id="RHEA:22712"/>
        <dbReference type="ChEBI" id="CHEBI:15378"/>
        <dbReference type="ChEBI" id="CHEBI:33019"/>
        <dbReference type="ChEBI" id="CHEBI:37565"/>
        <dbReference type="ChEBI" id="CHEBI:58502"/>
        <dbReference type="ChEBI" id="CHEBI:60487"/>
        <dbReference type="EC" id="2.7.7.62"/>
    </reaction>
</comment>
<reference evidence="17 19" key="2">
    <citation type="submission" date="2015-09" db="EMBL/GenBank/DDBJ databases">
        <authorList>
            <person name="Rodrigo-Torres L."/>
            <person name="Arahal D.R."/>
        </authorList>
    </citation>
    <scope>NUCLEOTIDE SEQUENCE [LARGE SCALE GENOMIC DNA]</scope>
    <source>
        <strain evidence="17 19">CECT 5118</strain>
    </source>
</reference>
<comment type="similarity">
    <text evidence="7 14">Belongs to the CobU/CobP family.</text>
</comment>
<comment type="pathway">
    <text evidence="5 14">Cofactor biosynthesis; adenosylcobalamin biosynthesis; adenosylcobalamin from cob(II)yrinate a,c-diamide: step 6/7.</text>
</comment>
<evidence type="ECO:0000313" key="17">
    <source>
        <dbReference type="EMBL" id="CUH63048.1"/>
    </source>
</evidence>
<dbReference type="PIRSF" id="PIRSF006135">
    <property type="entry name" value="CobU"/>
    <property type="match status" value="1"/>
</dbReference>
<dbReference type="InterPro" id="IPR003203">
    <property type="entry name" value="CobU/CobP"/>
</dbReference>
<feature type="active site" description="GMP-histidine intermediate" evidence="15">
    <location>
        <position position="51"/>
    </location>
</feature>
<evidence type="ECO:0000256" key="1">
    <source>
        <dbReference type="ARBA" id="ARBA00000312"/>
    </source>
</evidence>
<keyword evidence="19" id="KW-1185">Reference proteome</keyword>
<evidence type="ECO:0000256" key="10">
    <source>
        <dbReference type="ARBA" id="ARBA00022741"/>
    </source>
</evidence>
<feature type="binding site" evidence="16">
    <location>
        <begin position="35"/>
        <end position="37"/>
    </location>
    <ligand>
        <name>GTP</name>
        <dbReference type="ChEBI" id="CHEBI:37565"/>
    </ligand>
</feature>
<comment type="catalytic activity">
    <reaction evidence="1 14">
        <text>adenosylcob(III)inamide + ATP = adenosylcob(III)inamide phosphate + ADP + H(+)</text>
        <dbReference type="Rhea" id="RHEA:15769"/>
        <dbReference type="ChEBI" id="CHEBI:2480"/>
        <dbReference type="ChEBI" id="CHEBI:15378"/>
        <dbReference type="ChEBI" id="CHEBI:30616"/>
        <dbReference type="ChEBI" id="CHEBI:58502"/>
        <dbReference type="ChEBI" id="CHEBI:456216"/>
        <dbReference type="EC" id="2.7.1.156"/>
    </reaction>
</comment>
<evidence type="ECO:0000256" key="6">
    <source>
        <dbReference type="ARBA" id="ARBA00005159"/>
    </source>
</evidence>
<reference evidence="18 20" key="1">
    <citation type="submission" date="2015-09" db="EMBL/GenBank/DDBJ databases">
        <authorList>
            <consortium name="Swine Surveillance"/>
        </authorList>
    </citation>
    <scope>NUCLEOTIDE SEQUENCE [LARGE SCALE GENOMIC DNA]</scope>
    <source>
        <strain evidence="18 20">5120</strain>
    </source>
</reference>
<evidence type="ECO:0000256" key="3">
    <source>
        <dbReference type="ARBA" id="ARBA00001522"/>
    </source>
</evidence>
<dbReference type="EMBL" id="CYSB01000005">
    <property type="protein sequence ID" value="CUH63048.1"/>
    <property type="molecule type" value="Genomic_DNA"/>
</dbReference>
<dbReference type="RefSeq" id="WP_058243333.1">
    <property type="nucleotide sequence ID" value="NZ_CYSB01000005.1"/>
</dbReference>
<evidence type="ECO:0000256" key="5">
    <source>
        <dbReference type="ARBA" id="ARBA00004692"/>
    </source>
</evidence>
<protein>
    <recommendedName>
        <fullName evidence="14">Bifunctional adenosylcobalamin biosynthesis protein</fullName>
        <ecNumber evidence="14">2.7.1.156</ecNumber>
        <ecNumber evidence="14">2.7.7.62</ecNumber>
    </recommendedName>
</protein>
<keyword evidence="9 14" id="KW-0808">Transferase</keyword>
<keyword evidence="13 14" id="KW-0342">GTP-binding</keyword>
<dbReference type="InterPro" id="IPR027417">
    <property type="entry name" value="P-loop_NTPase"/>
</dbReference>
<name>A0A0P1F5C3_9RHOB</name>
<dbReference type="SUPFAM" id="SSF52540">
    <property type="entry name" value="P-loop containing nucleoside triphosphate hydrolases"/>
    <property type="match status" value="1"/>
</dbReference>
<evidence type="ECO:0000256" key="14">
    <source>
        <dbReference type="PIRNR" id="PIRNR006135"/>
    </source>
</evidence>
<dbReference type="OrthoDB" id="9788370at2"/>
<evidence type="ECO:0000313" key="18">
    <source>
        <dbReference type="EMBL" id="CUH72100.1"/>
    </source>
</evidence>
<feature type="binding site" evidence="16">
    <location>
        <position position="84"/>
    </location>
    <ligand>
        <name>GTP</name>
        <dbReference type="ChEBI" id="CHEBI:37565"/>
    </ligand>
</feature>
<dbReference type="PANTHER" id="PTHR34848:SF1">
    <property type="entry name" value="BIFUNCTIONAL ADENOSYLCOBALAMIN BIOSYNTHESIS PROTEIN COBU"/>
    <property type="match status" value="1"/>
</dbReference>
<dbReference type="GO" id="GO:0043752">
    <property type="term" value="F:adenosylcobinamide kinase activity"/>
    <property type="evidence" value="ECO:0007669"/>
    <property type="project" value="UniProtKB-EC"/>
</dbReference>
<proteinExistence type="inferred from homology"/>
<keyword evidence="10 14" id="KW-0547">Nucleotide-binding</keyword>
<accession>A0A0P1F5C3</accession>
<dbReference type="NCBIfam" id="NF004469">
    <property type="entry name" value="PRK05800.1"/>
    <property type="match status" value="1"/>
</dbReference>
<evidence type="ECO:0000313" key="20">
    <source>
        <dbReference type="Proteomes" id="UP000051887"/>
    </source>
</evidence>
<evidence type="ECO:0000313" key="19">
    <source>
        <dbReference type="Proteomes" id="UP000051086"/>
    </source>
</evidence>
<gene>
    <name evidence="18" type="primary">cobP</name>
    <name evidence="17" type="ORF">TL5118_00295</name>
    <name evidence="18" type="ORF">TL5120_01896</name>
</gene>
<dbReference type="EC" id="2.7.7.62" evidence="14"/>
<dbReference type="Pfam" id="PF02283">
    <property type="entry name" value="CobU"/>
    <property type="match status" value="1"/>
</dbReference>
<evidence type="ECO:0000256" key="12">
    <source>
        <dbReference type="ARBA" id="ARBA00022840"/>
    </source>
</evidence>